<dbReference type="PROSITE" id="PS00375">
    <property type="entry name" value="UDPGT"/>
    <property type="match status" value="1"/>
</dbReference>
<protein>
    <recommendedName>
        <fullName evidence="6">Glycosyltransferase</fullName>
        <ecNumber evidence="6">2.4.1.-</ecNumber>
    </recommendedName>
</protein>
<evidence type="ECO:0000256" key="2">
    <source>
        <dbReference type="ARBA" id="ARBA00009995"/>
    </source>
</evidence>
<sequence>MDNKEIAPKTHVLVIPFPSQGRINPLIQFSKRLAFKGVKVTLVIFSDMEVHQTQFSLIKIETISHNSEGDNKTKCLDGSNPKGDNKTKCLDGSFFKNFQDILSTKLPEFIAKQTKDGSLVSCIVYDSAMPWVLDIAREFGVAGASFFTQSCAVTAIYYNVNEGKLKIPIEKPSVSLPGLPELGIYELPSFVYKTKDYPFVLKIVCNQFSNFREADWIFINTFNMLEEEVMNWMTIIRAIKAIGPTIPSVYVGKQLEDDKEYGCTLLNSNIDCVGWLNSKETGSVVFVSFGSAAALREEQFTELAWGLKRCNRYFLWVVRKTEEIKLPSNFVQETSEKGLVVPWCPQLEVLAHKSVGCFLTHCGWNSTIEALSLGVPMIAMPQWTDQTTNAKFITDVWKVGVRAKVDEKGLVTTEEIELCIKEIMLEKRK</sequence>
<evidence type="ECO:0000256" key="4">
    <source>
        <dbReference type="ARBA" id="ARBA00047606"/>
    </source>
</evidence>
<gene>
    <name evidence="7" type="ORF">GH714_022291</name>
</gene>
<dbReference type="Pfam" id="PF00201">
    <property type="entry name" value="UDPGT"/>
    <property type="match status" value="1"/>
</dbReference>
<evidence type="ECO:0000256" key="1">
    <source>
        <dbReference type="ARBA" id="ARBA00004935"/>
    </source>
</evidence>
<reference evidence="7 8" key="1">
    <citation type="journal article" date="2020" name="Mol. Plant">
        <title>The Chromosome-Based Rubber Tree Genome Provides New Insights into Spurge Genome Evolution and Rubber Biosynthesis.</title>
        <authorList>
            <person name="Liu J."/>
            <person name="Shi C."/>
            <person name="Shi C.C."/>
            <person name="Li W."/>
            <person name="Zhang Q.J."/>
            <person name="Zhang Y."/>
            <person name="Li K."/>
            <person name="Lu H.F."/>
            <person name="Shi C."/>
            <person name="Zhu S.T."/>
            <person name="Xiao Z.Y."/>
            <person name="Nan H."/>
            <person name="Yue Y."/>
            <person name="Zhu X.G."/>
            <person name="Wu Y."/>
            <person name="Hong X.N."/>
            <person name="Fan G.Y."/>
            <person name="Tong Y."/>
            <person name="Zhang D."/>
            <person name="Mao C.L."/>
            <person name="Liu Y.L."/>
            <person name="Hao S.J."/>
            <person name="Liu W.Q."/>
            <person name="Lv M.Q."/>
            <person name="Zhang H.B."/>
            <person name="Liu Y."/>
            <person name="Hu-Tang G.R."/>
            <person name="Wang J.P."/>
            <person name="Wang J.H."/>
            <person name="Sun Y.H."/>
            <person name="Ni S.B."/>
            <person name="Chen W.B."/>
            <person name="Zhang X.C."/>
            <person name="Jiao Y.N."/>
            <person name="Eichler E.E."/>
            <person name="Li G.H."/>
            <person name="Liu X."/>
            <person name="Gao L.Z."/>
        </authorList>
    </citation>
    <scope>NUCLEOTIDE SEQUENCE [LARGE SCALE GENOMIC DNA]</scope>
    <source>
        <strain evidence="8">cv. GT1</strain>
        <tissue evidence="7">Leaf</tissue>
    </source>
</reference>
<organism evidence="7 8">
    <name type="scientific">Hevea brasiliensis</name>
    <name type="common">Para rubber tree</name>
    <name type="synonym">Siphonia brasiliensis</name>
    <dbReference type="NCBI Taxonomy" id="3981"/>
    <lineage>
        <taxon>Eukaryota</taxon>
        <taxon>Viridiplantae</taxon>
        <taxon>Streptophyta</taxon>
        <taxon>Embryophyta</taxon>
        <taxon>Tracheophyta</taxon>
        <taxon>Spermatophyta</taxon>
        <taxon>Magnoliopsida</taxon>
        <taxon>eudicotyledons</taxon>
        <taxon>Gunneridae</taxon>
        <taxon>Pentapetalae</taxon>
        <taxon>rosids</taxon>
        <taxon>fabids</taxon>
        <taxon>Malpighiales</taxon>
        <taxon>Euphorbiaceae</taxon>
        <taxon>Crotonoideae</taxon>
        <taxon>Micrandreae</taxon>
        <taxon>Hevea</taxon>
    </lineage>
</organism>
<dbReference type="PANTHER" id="PTHR11926:SF1560">
    <property type="entry name" value="UDP-GLYCOSYLTRANSFERASE 74E1-RELATED"/>
    <property type="match status" value="1"/>
</dbReference>
<evidence type="ECO:0000256" key="3">
    <source>
        <dbReference type="ARBA" id="ARBA00022679"/>
    </source>
</evidence>
<dbReference type="InterPro" id="IPR035595">
    <property type="entry name" value="UDP_glycos_trans_CS"/>
</dbReference>
<comment type="pathway">
    <text evidence="1">Pigment biosynthesis; anthocyanin biosynthesis.</text>
</comment>
<proteinExistence type="inferred from homology"/>
<evidence type="ECO:0000313" key="8">
    <source>
        <dbReference type="Proteomes" id="UP000467840"/>
    </source>
</evidence>
<dbReference type="FunFam" id="3.40.50.2000:FF:000019">
    <property type="entry name" value="Glycosyltransferase"/>
    <property type="match status" value="1"/>
</dbReference>
<dbReference type="GO" id="GO:0080043">
    <property type="term" value="F:quercetin 3-O-glucosyltransferase activity"/>
    <property type="evidence" value="ECO:0007669"/>
    <property type="project" value="TreeGrafter"/>
</dbReference>
<evidence type="ECO:0000256" key="5">
    <source>
        <dbReference type="RuleBase" id="RU003718"/>
    </source>
</evidence>
<keyword evidence="8" id="KW-1185">Reference proteome</keyword>
<dbReference type="EMBL" id="JAAGAX010000011">
    <property type="protein sequence ID" value="KAF2298327.1"/>
    <property type="molecule type" value="Genomic_DNA"/>
</dbReference>
<comment type="catalytic activity">
    <reaction evidence="4">
        <text>an anthocyanidin + UDP-alpha-D-glucose + H(+) = an anthocyanidin 3-O-beta-D-glucoside + UDP</text>
        <dbReference type="Rhea" id="RHEA:20093"/>
        <dbReference type="ChEBI" id="CHEBI:15378"/>
        <dbReference type="ChEBI" id="CHEBI:16307"/>
        <dbReference type="ChEBI" id="CHEBI:58223"/>
        <dbReference type="ChEBI" id="CHEBI:58885"/>
        <dbReference type="ChEBI" id="CHEBI:143576"/>
        <dbReference type="EC" id="2.4.1.115"/>
    </reaction>
</comment>
<evidence type="ECO:0000313" key="7">
    <source>
        <dbReference type="EMBL" id="KAF2298327.1"/>
    </source>
</evidence>
<dbReference type="PANTHER" id="PTHR11926">
    <property type="entry name" value="GLUCOSYL/GLUCURONOSYL TRANSFERASES"/>
    <property type="match status" value="1"/>
</dbReference>
<keyword evidence="3 5" id="KW-0808">Transferase</keyword>
<name>A0A6A6LCP0_HEVBR</name>
<keyword evidence="5" id="KW-0328">Glycosyltransferase</keyword>
<dbReference type="UniPathway" id="UPA00009"/>
<dbReference type="SUPFAM" id="SSF53756">
    <property type="entry name" value="UDP-Glycosyltransferase/glycogen phosphorylase"/>
    <property type="match status" value="1"/>
</dbReference>
<dbReference type="CDD" id="cd03784">
    <property type="entry name" value="GT1_Gtf-like"/>
    <property type="match status" value="1"/>
</dbReference>
<comment type="similarity">
    <text evidence="2 5">Belongs to the UDP-glycosyltransferase family.</text>
</comment>
<dbReference type="InterPro" id="IPR002213">
    <property type="entry name" value="UDP_glucos_trans"/>
</dbReference>
<comment type="caution">
    <text evidence="7">The sequence shown here is derived from an EMBL/GenBank/DDBJ whole genome shotgun (WGS) entry which is preliminary data.</text>
</comment>
<dbReference type="Proteomes" id="UP000467840">
    <property type="component" value="Chromosome 1"/>
</dbReference>
<dbReference type="GO" id="GO:0080044">
    <property type="term" value="F:quercetin 7-O-glucosyltransferase activity"/>
    <property type="evidence" value="ECO:0007669"/>
    <property type="project" value="TreeGrafter"/>
</dbReference>
<dbReference type="AlphaFoldDB" id="A0A6A6LCP0"/>
<dbReference type="Gene3D" id="3.40.50.2000">
    <property type="entry name" value="Glycogen Phosphorylase B"/>
    <property type="match status" value="2"/>
</dbReference>
<dbReference type="EC" id="2.4.1.-" evidence="6"/>
<evidence type="ECO:0000256" key="6">
    <source>
        <dbReference type="RuleBase" id="RU362057"/>
    </source>
</evidence>
<accession>A0A6A6LCP0</accession>
<dbReference type="GO" id="GO:0047213">
    <property type="term" value="F:anthocyanidin 3-O-glucosyltransferase activity"/>
    <property type="evidence" value="ECO:0007669"/>
    <property type="project" value="UniProtKB-EC"/>
</dbReference>
<dbReference type="GO" id="GO:0009718">
    <property type="term" value="P:anthocyanin-containing compound biosynthetic process"/>
    <property type="evidence" value="ECO:0007669"/>
    <property type="project" value="UniProtKB-UniPathway"/>
</dbReference>